<reference evidence="7" key="1">
    <citation type="submission" date="2019-12" db="EMBL/GenBank/DDBJ databases">
        <title>Genome sequence of Babesia ovis.</title>
        <authorList>
            <person name="Yamagishi J."/>
            <person name="Sevinc F."/>
            <person name="Xuan X."/>
        </authorList>
    </citation>
    <scope>NUCLEOTIDE SEQUENCE</scope>
    <source>
        <strain evidence="7">Selcuk</strain>
    </source>
</reference>
<proteinExistence type="inferred from homology"/>
<keyword evidence="8" id="KW-1185">Reference proteome</keyword>
<comment type="similarity">
    <text evidence="2">Belongs to the PRP38 family.</text>
</comment>
<dbReference type="GO" id="GO:0008380">
    <property type="term" value="P:RNA splicing"/>
    <property type="evidence" value="ECO:0007669"/>
    <property type="project" value="UniProtKB-KW"/>
</dbReference>
<dbReference type="OrthoDB" id="365660at2759"/>
<keyword evidence="3" id="KW-0507">mRNA processing</keyword>
<accession>A0A9W5WUK2</accession>
<dbReference type="Gene3D" id="2.60.40.2860">
    <property type="match status" value="1"/>
</dbReference>
<comment type="caution">
    <text evidence="7">The sequence shown here is derived from an EMBL/GenBank/DDBJ whole genome shotgun (WGS) entry which is preliminary data.</text>
</comment>
<organism evidence="7 8">
    <name type="scientific">Babesia ovis</name>
    <dbReference type="NCBI Taxonomy" id="5869"/>
    <lineage>
        <taxon>Eukaryota</taxon>
        <taxon>Sar</taxon>
        <taxon>Alveolata</taxon>
        <taxon>Apicomplexa</taxon>
        <taxon>Aconoidasida</taxon>
        <taxon>Piroplasmida</taxon>
        <taxon>Babesiidae</taxon>
        <taxon>Babesia</taxon>
    </lineage>
</organism>
<gene>
    <name evidence="7" type="ORF">BaOVIS_013580</name>
</gene>
<evidence type="ECO:0000256" key="3">
    <source>
        <dbReference type="ARBA" id="ARBA00022664"/>
    </source>
</evidence>
<protein>
    <submittedName>
        <fullName evidence="7">Pre-mRNA splicing factor</fullName>
    </submittedName>
</protein>
<name>A0A9W5WUK2_BABOV</name>
<evidence type="ECO:0000313" key="7">
    <source>
        <dbReference type="EMBL" id="GFE53954.1"/>
    </source>
</evidence>
<dbReference type="InterPro" id="IPR005037">
    <property type="entry name" value="PRP38"/>
</dbReference>
<dbReference type="Pfam" id="PF03371">
    <property type="entry name" value="PRP38"/>
    <property type="match status" value="1"/>
</dbReference>
<dbReference type="InterPro" id="IPR038160">
    <property type="entry name" value="6_CYS_dom_sf"/>
</dbReference>
<dbReference type="EMBL" id="BLIY01000008">
    <property type="protein sequence ID" value="GFE53954.1"/>
    <property type="molecule type" value="Genomic_DNA"/>
</dbReference>
<keyword evidence="4" id="KW-0747">Spliceosome</keyword>
<evidence type="ECO:0000256" key="1">
    <source>
        <dbReference type="ARBA" id="ARBA00004123"/>
    </source>
</evidence>
<dbReference type="GO" id="GO:0006397">
    <property type="term" value="P:mRNA processing"/>
    <property type="evidence" value="ECO:0007669"/>
    <property type="project" value="UniProtKB-KW"/>
</dbReference>
<dbReference type="Proteomes" id="UP001057455">
    <property type="component" value="Unassembled WGS sequence"/>
</dbReference>
<comment type="subcellular location">
    <subcellularLocation>
        <location evidence="1">Nucleus</location>
    </subcellularLocation>
</comment>
<sequence>MLIATLVTYVGAAGYDTHEVFDFDKLDYPRDNNTVLIHVTVLKARKSIEILCPQRRKGVKFNLLPNNLDTLSKGLLFVYATIDGVYQRVQLEQIMVDEGRNEPEPSEHRAHSSRFQITNNGSSLFRKHGIDSIDLHCGAANYVKTIAASVPGCLEDKDLMLSGSYRCPCYSCGRRKAPLLGIVRIMLTSIPELIPGCGTKMLPFFINSGEAPNTNTYDVMDVDTIGFYCEGEILPNDCPFRMFDDKDEPMKLMFKGDVTSKKYGKGTLLEMSYDRTASMLPFSGHCKCVDTTTGVINAVISLQRKNEYVCDLRALFMRHLENPIIGDWCDVILYPGRKLNIIFPVDGEHYVYSKGENDGDASTAILSSTLLPPHPSIYAFVRRVSNNVASYKEVSIERYFDSGVLDLESSLDRLGILVLTNTMINGSPKMDFGSFYYRCFISHTAEDKFSADIMANIKITVKPQKDYGSVYEDYSSDELEDVEPNICRDPWIRHTCFPPIIYQYYPNNRRNRSIRCSSRGTMVPDGCHMKAFDATRKSVILFPNGVSSQMKSTTSRGHKIVVDDAVVNPFSMSCSCVNDDGIEISRFEIHKLRQRRADESLVDAQVMMVPHVEMVNIGGTNLRYSMDIIPIADPVRKTSVYRLATGDELTIKCTPPAYYRSRMRISITNGHQPFYADPDNTILDLNEETEKMFISSEDDPAFSQAVWFPIDSNQYYSLSGTGNHLMLNNMQLDATTITAGGFMISTYEELGGSTVNRSKFTVKYPKSAIVISYSGVPEINLRFVCGSVSPRRDIPENPAKERFNSFKGTQTIAREDRSMEIWEITNIVLPTTDPYVRGCGVPGDQGRLFKPDTNLLRDSEGHIAGCQVNMKTSSVAGFYCPLPYRTDPPDCRPRQPSPRGPFGRKGIVNIEVGRSANFYLFTKGTEFSIAEKIMKSSISVYECHCITITAESIIDKAIELQYVGGTFGGNRQPAPFICLVLKLLQIQPELDIIEEYIRNDEFKYLRALGIYYMRLVGNAAQVYQALEPIYADYRKLRFRNVDGSYEIKYMDQFVDDCLRLTSYLDVDLPPLPKRMILEDTKVLRPRESLLDEDDGDFIPELPEPRDSVS</sequence>
<evidence type="ECO:0000256" key="6">
    <source>
        <dbReference type="ARBA" id="ARBA00023242"/>
    </source>
</evidence>
<evidence type="ECO:0000256" key="5">
    <source>
        <dbReference type="ARBA" id="ARBA00023187"/>
    </source>
</evidence>
<dbReference type="GO" id="GO:0005681">
    <property type="term" value="C:spliceosomal complex"/>
    <property type="evidence" value="ECO:0007669"/>
    <property type="project" value="UniProtKB-KW"/>
</dbReference>
<keyword evidence="6" id="KW-0539">Nucleus</keyword>
<dbReference type="PANTHER" id="PTHR23142">
    <property type="entry name" value="PRE-MRNA-SPLICING FACTOR 38A-RELATED"/>
    <property type="match status" value="1"/>
</dbReference>
<evidence type="ECO:0000256" key="4">
    <source>
        <dbReference type="ARBA" id="ARBA00022728"/>
    </source>
</evidence>
<evidence type="ECO:0000313" key="8">
    <source>
        <dbReference type="Proteomes" id="UP001057455"/>
    </source>
</evidence>
<keyword evidence="5" id="KW-0508">mRNA splicing</keyword>
<evidence type="ECO:0000256" key="2">
    <source>
        <dbReference type="ARBA" id="ARBA00006164"/>
    </source>
</evidence>
<dbReference type="AlphaFoldDB" id="A0A9W5WUK2"/>